<gene>
    <name evidence="1" type="ordered locus">Pogu_1962</name>
</gene>
<dbReference type="Proteomes" id="UP000009062">
    <property type="component" value="Chromosome"/>
</dbReference>
<evidence type="ECO:0000313" key="1">
    <source>
        <dbReference type="EMBL" id="AFA39989.1"/>
    </source>
</evidence>
<dbReference type="EMBL" id="CP003316">
    <property type="protein sequence ID" value="AFA39989.1"/>
    <property type="molecule type" value="Genomic_DNA"/>
</dbReference>
<dbReference type="KEGG" id="pog:Pogu_1962"/>
<name>H6QCM1_PYROT</name>
<proteinExistence type="predicted"/>
<dbReference type="eggNOG" id="arCOG12876">
    <property type="taxonomic scope" value="Archaea"/>
</dbReference>
<organism evidence="1 2">
    <name type="scientific">Pyrobaculum oguniense (strain DSM 13380 / JCM 10595 / TE7)</name>
    <dbReference type="NCBI Taxonomy" id="698757"/>
    <lineage>
        <taxon>Archaea</taxon>
        <taxon>Thermoproteota</taxon>
        <taxon>Thermoprotei</taxon>
        <taxon>Thermoproteales</taxon>
        <taxon>Thermoproteaceae</taxon>
        <taxon>Pyrobaculum</taxon>
    </lineage>
</organism>
<keyword evidence="2" id="KW-1185">Reference proteome</keyword>
<evidence type="ECO:0000313" key="2">
    <source>
        <dbReference type="Proteomes" id="UP000009062"/>
    </source>
</evidence>
<protein>
    <submittedName>
        <fullName evidence="1">Uncharacterized protein</fullName>
    </submittedName>
</protein>
<accession>H6QCM1</accession>
<sequence length="120" mass="14403">MKKFIYPYIRRFVCTNSYVLERIERYFKMLRSYKKDVERSVSDLEKKGKLDRGRLEKYLELFSDPELDKVLDYIGIFKIDPKKEILDPLKESLDLMKRFLESGDLSIGKKLVEATRRINV</sequence>
<dbReference type="AlphaFoldDB" id="H6QCM1"/>
<dbReference type="STRING" id="698757.Pogu_1962"/>
<reference evidence="1 2" key="1">
    <citation type="journal article" date="2012" name="Stand. Genomic Sci.">
        <title>Complete genome sequence of Pyrobaculum oguniense.</title>
        <authorList>
            <person name="Bernick D.L."/>
            <person name="Karplus K."/>
            <person name="Lui L.M."/>
            <person name="Coker J.K."/>
            <person name="Murphy J.N."/>
            <person name="Chan P.P."/>
            <person name="Cozen A.E."/>
            <person name="Lowe T.M."/>
        </authorList>
    </citation>
    <scope>NUCLEOTIDE SEQUENCE [LARGE SCALE GENOMIC DNA]</scope>
    <source>
        <strain evidence="1 2">TE7</strain>
    </source>
</reference>
<dbReference type="HOGENOM" id="CLU_2191114_0_0_2"/>